<feature type="transmembrane region" description="Helical" evidence="11">
    <location>
        <begin position="136"/>
        <end position="158"/>
    </location>
</feature>
<evidence type="ECO:0000256" key="5">
    <source>
        <dbReference type="ARBA" id="ARBA00022737"/>
    </source>
</evidence>
<evidence type="ECO:0000256" key="8">
    <source>
        <dbReference type="ARBA" id="ARBA00023136"/>
    </source>
</evidence>
<evidence type="ECO:0000313" key="14">
    <source>
        <dbReference type="EMBL" id="GAA2585289.1"/>
    </source>
</evidence>
<protein>
    <submittedName>
        <fullName evidence="14">Hemolysin family protein</fullName>
    </submittedName>
</protein>
<dbReference type="InterPro" id="IPR002550">
    <property type="entry name" value="CNNM"/>
</dbReference>
<evidence type="ECO:0000256" key="3">
    <source>
        <dbReference type="ARBA" id="ARBA00022475"/>
    </source>
</evidence>
<dbReference type="Proteomes" id="UP001500274">
    <property type="component" value="Unassembled WGS sequence"/>
</dbReference>
<evidence type="ECO:0000256" key="7">
    <source>
        <dbReference type="ARBA" id="ARBA00023122"/>
    </source>
</evidence>
<evidence type="ECO:0000259" key="12">
    <source>
        <dbReference type="PROSITE" id="PS51371"/>
    </source>
</evidence>
<gene>
    <name evidence="14" type="ORF">GCM10009862_25380</name>
</gene>
<dbReference type="Pfam" id="PF01595">
    <property type="entry name" value="CNNM"/>
    <property type="match status" value="1"/>
</dbReference>
<dbReference type="InterPro" id="IPR005170">
    <property type="entry name" value="Transptr-assoc_dom"/>
</dbReference>
<keyword evidence="8 10" id="KW-0472">Membrane</keyword>
<dbReference type="RefSeq" id="WP_344230043.1">
    <property type="nucleotide sequence ID" value="NZ_BAAARI010000016.1"/>
</dbReference>
<dbReference type="EMBL" id="BAAARI010000016">
    <property type="protein sequence ID" value="GAA2585289.1"/>
    <property type="molecule type" value="Genomic_DNA"/>
</dbReference>
<evidence type="ECO:0000256" key="6">
    <source>
        <dbReference type="ARBA" id="ARBA00022989"/>
    </source>
</evidence>
<dbReference type="PANTHER" id="PTHR43099">
    <property type="entry name" value="UPF0053 PROTEIN YRKA"/>
    <property type="match status" value="1"/>
</dbReference>
<comment type="similarity">
    <text evidence="2">Belongs to the UPF0053 family.</text>
</comment>
<comment type="subcellular location">
    <subcellularLocation>
        <location evidence="1">Cell membrane</location>
        <topology evidence="1">Multi-pass membrane protein</topology>
    </subcellularLocation>
</comment>
<dbReference type="SUPFAM" id="SSF54631">
    <property type="entry name" value="CBS-domain pair"/>
    <property type="match status" value="1"/>
</dbReference>
<evidence type="ECO:0000259" key="13">
    <source>
        <dbReference type="PROSITE" id="PS51846"/>
    </source>
</evidence>
<dbReference type="Gene3D" id="3.30.465.10">
    <property type="match status" value="1"/>
</dbReference>
<dbReference type="Gene3D" id="3.10.580.10">
    <property type="entry name" value="CBS-domain"/>
    <property type="match status" value="1"/>
</dbReference>
<keyword evidence="3" id="KW-1003">Cell membrane</keyword>
<evidence type="ECO:0000256" key="11">
    <source>
        <dbReference type="SAM" id="Phobius"/>
    </source>
</evidence>
<dbReference type="SMART" id="SM00116">
    <property type="entry name" value="CBS"/>
    <property type="match status" value="2"/>
</dbReference>
<dbReference type="PROSITE" id="PS51371">
    <property type="entry name" value="CBS"/>
    <property type="match status" value="2"/>
</dbReference>
<feature type="transmembrane region" description="Helical" evidence="11">
    <location>
        <begin position="53"/>
        <end position="80"/>
    </location>
</feature>
<accession>A0ABP6BVY6</accession>
<sequence>MNGDLLLNIALVIVFVLIGGVFAATEMALVTLRESQVNALAARGKRGRKVADLARNPNTFLSAVQIGVTVAGFASAAYGASSIAPSVTPLFVSLGLADSVAATVATIVLTLVIAYLSLVLGELVPKRLAIQRNAQFAYAVAPVLGGFARFMRPVIWLLSVSTNALVRLLGGDPNKTADELTDEELRDIVSSHEGLPEDERRILDDVLSLRDRQVSEVMRPRPEVIALDAREPIDEAATRVKDLPHSRYPVIDTSIDDIVGFVHVRDIFDAASASGRDELASIAREISYLPSSARVLPTLTGMRAQGHHIAVVVDEYGGTDGIVTLEDLVEEVVGEIFDEYDTDAVAEALSAEGGTVDGRLNLQDFEEATGIAIPRGSADTVAGYVVERLGRLARVGDVVEIDGATIRVSAIDRRRISELHVTRAAAPAQEFPN</sequence>
<evidence type="ECO:0000313" key="15">
    <source>
        <dbReference type="Proteomes" id="UP001500274"/>
    </source>
</evidence>
<reference evidence="15" key="1">
    <citation type="journal article" date="2019" name="Int. J. Syst. Evol. Microbiol.">
        <title>The Global Catalogue of Microorganisms (GCM) 10K type strain sequencing project: providing services to taxonomists for standard genome sequencing and annotation.</title>
        <authorList>
            <consortium name="The Broad Institute Genomics Platform"/>
            <consortium name="The Broad Institute Genome Sequencing Center for Infectious Disease"/>
            <person name="Wu L."/>
            <person name="Ma J."/>
        </authorList>
    </citation>
    <scope>NUCLEOTIDE SEQUENCE [LARGE SCALE GENOMIC DNA]</scope>
    <source>
        <strain evidence="15">JCM 16365</strain>
    </source>
</reference>
<feature type="domain" description="CBS" evidence="12">
    <location>
        <begin position="282"/>
        <end position="339"/>
    </location>
</feature>
<dbReference type="SUPFAM" id="SSF56176">
    <property type="entry name" value="FAD-binding/transporter-associated domain-like"/>
    <property type="match status" value="1"/>
</dbReference>
<evidence type="ECO:0000256" key="2">
    <source>
        <dbReference type="ARBA" id="ARBA00006337"/>
    </source>
</evidence>
<dbReference type="InterPro" id="IPR036318">
    <property type="entry name" value="FAD-bd_PCMH-like_sf"/>
</dbReference>
<feature type="domain" description="CBS" evidence="12">
    <location>
        <begin position="218"/>
        <end position="278"/>
    </location>
</feature>
<evidence type="ECO:0000256" key="9">
    <source>
        <dbReference type="PROSITE-ProRule" id="PRU00703"/>
    </source>
</evidence>
<evidence type="ECO:0000256" key="1">
    <source>
        <dbReference type="ARBA" id="ARBA00004651"/>
    </source>
</evidence>
<proteinExistence type="inferred from homology"/>
<dbReference type="InterPro" id="IPR044751">
    <property type="entry name" value="Ion_transp-like_CBS"/>
</dbReference>
<keyword evidence="15" id="KW-1185">Reference proteome</keyword>
<keyword evidence="4 10" id="KW-0812">Transmembrane</keyword>
<evidence type="ECO:0000256" key="4">
    <source>
        <dbReference type="ARBA" id="ARBA00022692"/>
    </source>
</evidence>
<dbReference type="SMART" id="SM01091">
    <property type="entry name" value="CorC_HlyC"/>
    <property type="match status" value="1"/>
</dbReference>
<dbReference type="PROSITE" id="PS51846">
    <property type="entry name" value="CNNM"/>
    <property type="match status" value="1"/>
</dbReference>
<organism evidence="14 15">
    <name type="scientific">Microbacterium binotii</name>
    <dbReference type="NCBI Taxonomy" id="462710"/>
    <lineage>
        <taxon>Bacteria</taxon>
        <taxon>Bacillati</taxon>
        <taxon>Actinomycetota</taxon>
        <taxon>Actinomycetes</taxon>
        <taxon>Micrococcales</taxon>
        <taxon>Microbacteriaceae</taxon>
        <taxon>Microbacterium</taxon>
    </lineage>
</organism>
<dbReference type="PANTHER" id="PTHR43099:SF5">
    <property type="entry name" value="HLYC_CORC FAMILY TRANSPORTER"/>
    <property type="match status" value="1"/>
</dbReference>
<dbReference type="Pfam" id="PF00571">
    <property type="entry name" value="CBS"/>
    <property type="match status" value="2"/>
</dbReference>
<feature type="domain" description="CNNM transmembrane" evidence="13">
    <location>
        <begin position="1"/>
        <end position="204"/>
    </location>
</feature>
<dbReference type="CDD" id="cd04590">
    <property type="entry name" value="CBS_pair_CorC_HlyC_assoc"/>
    <property type="match status" value="1"/>
</dbReference>
<name>A0ABP6BVY6_9MICO</name>
<dbReference type="InterPro" id="IPR051676">
    <property type="entry name" value="UPF0053_domain"/>
</dbReference>
<dbReference type="Pfam" id="PF03471">
    <property type="entry name" value="CorC_HlyC"/>
    <property type="match status" value="1"/>
</dbReference>
<dbReference type="InterPro" id="IPR016169">
    <property type="entry name" value="FAD-bd_PCMH_sub2"/>
</dbReference>
<comment type="caution">
    <text evidence="14">The sequence shown here is derived from an EMBL/GenBank/DDBJ whole genome shotgun (WGS) entry which is preliminary data.</text>
</comment>
<evidence type="ECO:0000256" key="10">
    <source>
        <dbReference type="PROSITE-ProRule" id="PRU01193"/>
    </source>
</evidence>
<feature type="transmembrane region" description="Helical" evidence="11">
    <location>
        <begin position="6"/>
        <end position="32"/>
    </location>
</feature>
<keyword evidence="6 10" id="KW-1133">Transmembrane helix</keyword>
<keyword evidence="5" id="KW-0677">Repeat</keyword>
<dbReference type="InterPro" id="IPR046342">
    <property type="entry name" value="CBS_dom_sf"/>
</dbReference>
<keyword evidence="7 9" id="KW-0129">CBS domain</keyword>
<dbReference type="InterPro" id="IPR000644">
    <property type="entry name" value="CBS_dom"/>
</dbReference>
<feature type="transmembrane region" description="Helical" evidence="11">
    <location>
        <begin position="100"/>
        <end position="124"/>
    </location>
</feature>